<organism evidence="1">
    <name type="scientific">Anguilla anguilla</name>
    <name type="common">European freshwater eel</name>
    <name type="synonym">Muraena anguilla</name>
    <dbReference type="NCBI Taxonomy" id="7936"/>
    <lineage>
        <taxon>Eukaryota</taxon>
        <taxon>Metazoa</taxon>
        <taxon>Chordata</taxon>
        <taxon>Craniata</taxon>
        <taxon>Vertebrata</taxon>
        <taxon>Euteleostomi</taxon>
        <taxon>Actinopterygii</taxon>
        <taxon>Neopterygii</taxon>
        <taxon>Teleostei</taxon>
        <taxon>Anguilliformes</taxon>
        <taxon>Anguillidae</taxon>
        <taxon>Anguilla</taxon>
    </lineage>
</organism>
<reference evidence="1" key="1">
    <citation type="submission" date="2014-11" db="EMBL/GenBank/DDBJ databases">
        <authorList>
            <person name="Amaro Gonzalez C."/>
        </authorList>
    </citation>
    <scope>NUCLEOTIDE SEQUENCE</scope>
</reference>
<sequence>MASSCNAILQTPWYSSISVPRGLGMGSLFSIYINDLTSVCKYTDVHFYADDAWLSCLEHCS</sequence>
<proteinExistence type="predicted"/>
<dbReference type="EMBL" id="GBXM01070215">
    <property type="protein sequence ID" value="JAH38362.1"/>
    <property type="molecule type" value="Transcribed_RNA"/>
</dbReference>
<accession>A0A0E9SAX2</accession>
<evidence type="ECO:0000313" key="1">
    <source>
        <dbReference type="EMBL" id="JAH38362.1"/>
    </source>
</evidence>
<reference evidence="1" key="2">
    <citation type="journal article" date="2015" name="Fish Shellfish Immunol.">
        <title>Early steps in the European eel (Anguilla anguilla)-Vibrio vulnificus interaction in the gills: Role of the RtxA13 toxin.</title>
        <authorList>
            <person name="Callol A."/>
            <person name="Pajuelo D."/>
            <person name="Ebbesson L."/>
            <person name="Teles M."/>
            <person name="MacKenzie S."/>
            <person name="Amaro C."/>
        </authorList>
    </citation>
    <scope>NUCLEOTIDE SEQUENCE</scope>
</reference>
<name>A0A0E9SAX2_ANGAN</name>
<evidence type="ECO:0008006" key="2">
    <source>
        <dbReference type="Google" id="ProtNLM"/>
    </source>
</evidence>
<dbReference type="AlphaFoldDB" id="A0A0E9SAX2"/>
<protein>
    <recommendedName>
        <fullName evidence="2">Reverse transcriptase domain-containing protein</fullName>
    </recommendedName>
</protein>